<dbReference type="AlphaFoldDB" id="A0A815ATV0"/>
<dbReference type="SUPFAM" id="SSF54373">
    <property type="entry name" value="FAD-linked reductases, C-terminal domain"/>
    <property type="match status" value="1"/>
</dbReference>
<keyword evidence="4 10" id="KW-0560">Oxidoreductase</keyword>
<protein>
    <recommendedName>
        <fullName evidence="10">Amine oxidase</fullName>
        <ecNumber evidence="10">1.4.3.-</ecNumber>
    </recommendedName>
</protein>
<dbReference type="OrthoDB" id="7777654at2759"/>
<name>A0A815ATV0_9BILA</name>
<dbReference type="SUPFAM" id="SSF51905">
    <property type="entry name" value="FAD/NAD(P)-binding domain"/>
    <property type="match status" value="1"/>
</dbReference>
<feature type="binding site" evidence="9">
    <location>
        <position position="439"/>
    </location>
    <ligand>
        <name>FAD</name>
        <dbReference type="ChEBI" id="CHEBI:57692"/>
    </ligand>
</feature>
<gene>
    <name evidence="13" type="ORF">GPM918_LOCUS26627</name>
    <name evidence="12" type="ORF">OVA965_LOCUS16480</name>
    <name evidence="15" type="ORF">SRO942_LOCUS26817</name>
    <name evidence="14" type="ORF">TMI583_LOCUS16489</name>
</gene>
<evidence type="ECO:0000313" key="15">
    <source>
        <dbReference type="EMBL" id="CAF4039553.1"/>
    </source>
</evidence>
<dbReference type="GO" id="GO:0005741">
    <property type="term" value="C:mitochondrial outer membrane"/>
    <property type="evidence" value="ECO:0007669"/>
    <property type="project" value="UniProtKB-SubCell"/>
</dbReference>
<dbReference type="PANTHER" id="PTHR43563">
    <property type="entry name" value="AMINE OXIDASE"/>
    <property type="match status" value="1"/>
</dbReference>
<evidence type="ECO:0000313" key="16">
    <source>
        <dbReference type="Proteomes" id="UP000663829"/>
    </source>
</evidence>
<evidence type="ECO:0000256" key="2">
    <source>
        <dbReference type="ARBA" id="ARBA00004362"/>
    </source>
</evidence>
<feature type="binding site" evidence="9">
    <location>
        <position position="13"/>
    </location>
    <ligand>
        <name>FAD</name>
        <dbReference type="ChEBI" id="CHEBI:57692"/>
    </ligand>
</feature>
<evidence type="ECO:0000256" key="5">
    <source>
        <dbReference type="ARBA" id="ARBA00045409"/>
    </source>
</evidence>
<organism evidence="13 16">
    <name type="scientific">Didymodactylos carnosus</name>
    <dbReference type="NCBI Taxonomy" id="1234261"/>
    <lineage>
        <taxon>Eukaryota</taxon>
        <taxon>Metazoa</taxon>
        <taxon>Spiralia</taxon>
        <taxon>Gnathifera</taxon>
        <taxon>Rotifera</taxon>
        <taxon>Eurotatoria</taxon>
        <taxon>Bdelloidea</taxon>
        <taxon>Philodinida</taxon>
        <taxon>Philodinidae</taxon>
        <taxon>Didymodactylos</taxon>
    </lineage>
</organism>
<dbReference type="EMBL" id="CAJOBC010018932">
    <property type="protein sequence ID" value="CAF4039553.1"/>
    <property type="molecule type" value="Genomic_DNA"/>
</dbReference>
<dbReference type="PRINTS" id="PR00757">
    <property type="entry name" value="AMINEOXDASEF"/>
</dbReference>
<dbReference type="EMBL" id="CAJOBA010007675">
    <property type="protein sequence ID" value="CAF3809076.1"/>
    <property type="molecule type" value="Genomic_DNA"/>
</dbReference>
<comment type="subcellular location">
    <subcellularLocation>
        <location evidence="2">Mitochondrion outer membrane</location>
        <topology evidence="2">Single-pass type IV membrane protein</topology>
        <orientation evidence="2">Cytoplasmic side</orientation>
    </subcellularLocation>
</comment>
<dbReference type="Proteomes" id="UP000681722">
    <property type="component" value="Unassembled WGS sequence"/>
</dbReference>
<evidence type="ECO:0000256" key="9">
    <source>
        <dbReference type="PIRSR" id="PIRSR601613-1"/>
    </source>
</evidence>
<evidence type="ECO:0000256" key="1">
    <source>
        <dbReference type="ARBA" id="ARBA00001974"/>
    </source>
</evidence>
<evidence type="ECO:0000313" key="13">
    <source>
        <dbReference type="EMBL" id="CAF1261484.1"/>
    </source>
</evidence>
<dbReference type="GO" id="GO:0097621">
    <property type="term" value="F:monoamine oxidase activity"/>
    <property type="evidence" value="ECO:0007669"/>
    <property type="project" value="UniProtKB-EC"/>
</dbReference>
<keyword evidence="16" id="KW-1185">Reference proteome</keyword>
<comment type="caution">
    <text evidence="13">The sequence shown here is derived from an EMBL/GenBank/DDBJ whole genome shotgun (WGS) entry which is preliminary data.</text>
</comment>
<keyword evidence="10" id="KW-0274">FAD</keyword>
<evidence type="ECO:0000256" key="7">
    <source>
        <dbReference type="ARBA" id="ARBA00049354"/>
    </source>
</evidence>
<comment type="catalytic activity">
    <reaction evidence="6">
        <text>a secondary aliphatic amine + O2 + H2O = a primary amine + an aldehyde + H2O2</text>
        <dbReference type="Rhea" id="RHEA:26414"/>
        <dbReference type="ChEBI" id="CHEBI:15377"/>
        <dbReference type="ChEBI" id="CHEBI:15379"/>
        <dbReference type="ChEBI" id="CHEBI:16240"/>
        <dbReference type="ChEBI" id="CHEBI:17478"/>
        <dbReference type="ChEBI" id="CHEBI:58855"/>
        <dbReference type="ChEBI" id="CHEBI:65296"/>
        <dbReference type="EC" id="1.4.3.4"/>
    </reaction>
</comment>
<comment type="catalytic activity">
    <reaction evidence="8">
        <text>N-acetylputrescine + O2 + H2O = 4-acetamidobutanal + H2O2 + NH4(+)</text>
        <dbReference type="Rhea" id="RHEA:70283"/>
        <dbReference type="ChEBI" id="CHEBI:7386"/>
        <dbReference type="ChEBI" id="CHEBI:15377"/>
        <dbReference type="ChEBI" id="CHEBI:15379"/>
        <dbReference type="ChEBI" id="CHEBI:16240"/>
        <dbReference type="ChEBI" id="CHEBI:28938"/>
        <dbReference type="ChEBI" id="CHEBI:58263"/>
    </reaction>
    <physiologicalReaction direction="left-to-right" evidence="8">
        <dbReference type="Rhea" id="RHEA:70284"/>
    </physiologicalReaction>
</comment>
<evidence type="ECO:0000259" key="11">
    <source>
        <dbReference type="Pfam" id="PF01593"/>
    </source>
</evidence>
<accession>A0A815ATV0</accession>
<dbReference type="InterPro" id="IPR036188">
    <property type="entry name" value="FAD/NAD-bd_sf"/>
</dbReference>
<feature type="binding site" evidence="9">
    <location>
        <begin position="35"/>
        <end position="36"/>
    </location>
    <ligand>
        <name>FAD</name>
        <dbReference type="ChEBI" id="CHEBI:57692"/>
    </ligand>
</feature>
<evidence type="ECO:0000256" key="10">
    <source>
        <dbReference type="RuleBase" id="RU362067"/>
    </source>
</evidence>
<dbReference type="InterPro" id="IPR001613">
    <property type="entry name" value="Flavin_amine_oxidase"/>
</dbReference>
<dbReference type="EC" id="1.4.3.-" evidence="10"/>
<dbReference type="PANTHER" id="PTHR43563:SF1">
    <property type="entry name" value="AMINE OXIDASE [FLAVIN-CONTAINING] B"/>
    <property type="match status" value="1"/>
</dbReference>
<comment type="function">
    <text evidence="5">Catalyzes the oxidative deamination of primary and some secondary amines such as neurotransmitters, and exogenous amines including the tertiary amine, neurotoxin 1-methyl-4-phenyl-1,2,3,6-tetrahydropyridine (MPTP), with concomitant reduction of oxygen to hydrogen peroxide and participates in the metabolism of neuroactive and vasoactive amines in the central nervous system and peripheral tissues. Preferentially degrades benzylamine and phenylethylamine.</text>
</comment>
<dbReference type="InterPro" id="IPR050703">
    <property type="entry name" value="Flavin_MAO"/>
</dbReference>
<dbReference type="Gene3D" id="3.50.50.60">
    <property type="entry name" value="FAD/NAD(P)-binding domain"/>
    <property type="match status" value="1"/>
</dbReference>
<dbReference type="EMBL" id="CAJNOK010007664">
    <property type="protein sequence ID" value="CAF1040938.1"/>
    <property type="molecule type" value="Genomic_DNA"/>
</dbReference>
<keyword evidence="10" id="KW-0285">Flavoprotein</keyword>
<dbReference type="Proteomes" id="UP000663829">
    <property type="component" value="Unassembled WGS sequence"/>
</dbReference>
<comment type="catalytic activity">
    <reaction evidence="7">
        <text>benzylamine + O2 + H2O = benzaldehyde + H2O2 + NH4(+)</text>
        <dbReference type="Rhea" id="RHEA:59424"/>
        <dbReference type="ChEBI" id="CHEBI:15377"/>
        <dbReference type="ChEBI" id="CHEBI:15379"/>
        <dbReference type="ChEBI" id="CHEBI:16240"/>
        <dbReference type="ChEBI" id="CHEBI:17169"/>
        <dbReference type="ChEBI" id="CHEBI:28938"/>
        <dbReference type="ChEBI" id="CHEBI:225238"/>
    </reaction>
    <physiologicalReaction direction="left-to-right" evidence="7">
        <dbReference type="Rhea" id="RHEA:59425"/>
    </physiologicalReaction>
</comment>
<sequence>MIYDLIIVGAGLTGLCAARTLLKTGHENISFKILEARDRVGGRTQNQHFQLGSHSTVVDIGGQWIGPSQNNVLNLIQELEGLELVEQTWVTKKSGAGEPGLYEVLRRKPLTLEENQEVIEINRRLEQMALLLTVEEPFKCEQANKWDLISIGEYFRQNVKYENARQELELEVVSLTACSADKLSLLYWLIFLRSIPGGYTSLDDGVNGAQHYKLTTGAQNISVLLAQQLARKYGQDCIEYEQPVQTVNYEEDTVIRVITANREYSCRRLLLAFAHTLLLQIQFSPKLPKIYQELSSSMIMGQCIKTIFIYNQAFWRINNVTNEELSSEQALEGPCYNLFEAPLHNDTHHALIGLIVGDLASKWSKRPEEDLIQAITTQYQRLYSCPDAIPIKTCIQYWPNEIYSGGCYAGTFPPKVLTKYHHLLRKPIIDERIWCASTETALQWIGYMEGAIQAGEAIYKQISQTIR</sequence>
<feature type="binding site" evidence="9">
    <location>
        <position position="244"/>
    </location>
    <ligand>
        <name>FAD</name>
        <dbReference type="ChEBI" id="CHEBI:57692"/>
    </ligand>
</feature>
<dbReference type="Proteomes" id="UP000677228">
    <property type="component" value="Unassembled WGS sequence"/>
</dbReference>
<reference evidence="13" key="1">
    <citation type="submission" date="2021-02" db="EMBL/GenBank/DDBJ databases">
        <authorList>
            <person name="Nowell W R."/>
        </authorList>
    </citation>
    <scope>NUCLEOTIDE SEQUENCE</scope>
</reference>
<dbReference type="Proteomes" id="UP000682733">
    <property type="component" value="Unassembled WGS sequence"/>
</dbReference>
<proteinExistence type="inferred from homology"/>
<dbReference type="EMBL" id="CAJNOQ010010805">
    <property type="protein sequence ID" value="CAF1261484.1"/>
    <property type="molecule type" value="Genomic_DNA"/>
</dbReference>
<evidence type="ECO:0000256" key="8">
    <source>
        <dbReference type="ARBA" id="ARBA00049430"/>
    </source>
</evidence>
<comment type="cofactor">
    <cofactor evidence="1 10">
        <name>FAD</name>
        <dbReference type="ChEBI" id="CHEBI:57692"/>
    </cofactor>
</comment>
<dbReference type="Pfam" id="PF01593">
    <property type="entry name" value="Amino_oxidase"/>
    <property type="match status" value="1"/>
</dbReference>
<dbReference type="InterPro" id="IPR002937">
    <property type="entry name" value="Amino_oxidase"/>
</dbReference>
<evidence type="ECO:0000256" key="4">
    <source>
        <dbReference type="ARBA" id="ARBA00023002"/>
    </source>
</evidence>
<comment type="similarity">
    <text evidence="3 10">Belongs to the flavin monoamine oxidase family.</text>
</comment>
<evidence type="ECO:0000256" key="3">
    <source>
        <dbReference type="ARBA" id="ARBA00005995"/>
    </source>
</evidence>
<evidence type="ECO:0000313" key="12">
    <source>
        <dbReference type="EMBL" id="CAF1040938.1"/>
    </source>
</evidence>
<feature type="domain" description="Amine oxidase" evidence="11">
    <location>
        <begin position="12"/>
        <end position="456"/>
    </location>
</feature>
<evidence type="ECO:0000256" key="6">
    <source>
        <dbReference type="ARBA" id="ARBA00048448"/>
    </source>
</evidence>
<evidence type="ECO:0000313" key="14">
    <source>
        <dbReference type="EMBL" id="CAF3809076.1"/>
    </source>
</evidence>
<dbReference type="GO" id="GO:0008131">
    <property type="term" value="F:primary methylamine oxidase activity"/>
    <property type="evidence" value="ECO:0007669"/>
    <property type="project" value="UniProtKB-ARBA"/>
</dbReference>